<name>A0ABM7M9W2_9ACTN</name>
<proteinExistence type="predicted"/>
<evidence type="ECO:0000313" key="2">
    <source>
        <dbReference type="Proteomes" id="UP000676967"/>
    </source>
</evidence>
<protein>
    <submittedName>
        <fullName evidence="1">Uncharacterized protein</fullName>
    </submittedName>
</protein>
<accession>A0ABM7M9W2</accession>
<evidence type="ECO:0000313" key="1">
    <source>
        <dbReference type="EMBL" id="BCJ48422.1"/>
    </source>
</evidence>
<dbReference type="EMBL" id="AP023356">
    <property type="protein sequence ID" value="BCJ48422.1"/>
    <property type="molecule type" value="Genomic_DNA"/>
</dbReference>
<reference evidence="1 2" key="1">
    <citation type="submission" date="2020-08" db="EMBL/GenBank/DDBJ databases">
        <title>Whole genome shotgun sequence of Actinoplanes ianthinogenes NBRC 13996.</title>
        <authorList>
            <person name="Komaki H."/>
            <person name="Tamura T."/>
        </authorList>
    </citation>
    <scope>NUCLEOTIDE SEQUENCE [LARGE SCALE GENOMIC DNA]</scope>
    <source>
        <strain evidence="1 2">NBRC 13996</strain>
    </source>
</reference>
<gene>
    <name evidence="1" type="ORF">Aiant_90790</name>
</gene>
<dbReference type="RefSeq" id="WP_189335425.1">
    <property type="nucleotide sequence ID" value="NZ_AP023356.1"/>
</dbReference>
<keyword evidence="2" id="KW-1185">Reference proteome</keyword>
<dbReference type="Proteomes" id="UP000676967">
    <property type="component" value="Chromosome"/>
</dbReference>
<organism evidence="1 2">
    <name type="scientific">Actinoplanes ianthinogenes</name>
    <dbReference type="NCBI Taxonomy" id="122358"/>
    <lineage>
        <taxon>Bacteria</taxon>
        <taxon>Bacillati</taxon>
        <taxon>Actinomycetota</taxon>
        <taxon>Actinomycetes</taxon>
        <taxon>Micromonosporales</taxon>
        <taxon>Micromonosporaceae</taxon>
        <taxon>Actinoplanes</taxon>
    </lineage>
</organism>
<sequence>MTLRLQPDQRTGSAWRALWEIVEGRLTEDSLRSAQAATSLMPYVQDHPAHLIVVAVDAIVDTIVEWADQIGKNPACLAETCFTMLHAQSDPPARLLLLAASQTLLAVDPTGEAGTPHPVCHPWPPHATVASLATAGGGEVLRQMLEAAQQTHGLEQQPVLVVINTAPAVLTNVLWGQSGSNPDRMRQLLDSRRSLR</sequence>